<dbReference type="InterPro" id="IPR018655">
    <property type="entry name" value="DUF2086"/>
</dbReference>
<dbReference type="Gene3D" id="2.60.120.620">
    <property type="entry name" value="q2cbj1_9rhob like domain"/>
    <property type="match status" value="1"/>
</dbReference>
<sequence length="253" mass="28286">MAIHKKKTAMAQVSILEKSELAARIDSLPWADIQHRLLETGYAVTGPILTPDECAALKAGFGQEGLYRSHIHMARHGFGQGEYKYFSYPLPPVVAELRQAAYPHVAKAADVWADRLGLEAGYPARLDDYLALCHADGQARPTPLILKYQAGDYNCLHQDLYGDRYFPFQMAVLLSDPGTDFEGGDFMLVENRPRMQSVGHVPRLRQGQAIIFAVNERPRKGSRGYHRVKLRHGVSEITSGERCTLGIIFHDAR</sequence>
<proteinExistence type="predicted"/>
<dbReference type="STRING" id="637679.GCA_001550055_01985"/>
<gene>
    <name evidence="1" type="ORF">SAMN04488071_1870</name>
</gene>
<evidence type="ECO:0000313" key="1">
    <source>
        <dbReference type="EMBL" id="SDE03602.1"/>
    </source>
</evidence>
<reference evidence="1 2" key="1">
    <citation type="submission" date="2016-10" db="EMBL/GenBank/DDBJ databases">
        <authorList>
            <person name="de Groot N.N."/>
        </authorList>
    </citation>
    <scope>NUCLEOTIDE SEQUENCE [LARGE SCALE GENOMIC DNA]</scope>
    <source>
        <strain evidence="1 2">CGMCC 1.9109</strain>
    </source>
</reference>
<accession>A0A1G6ZM98</accession>
<dbReference type="AlphaFoldDB" id="A0A1G6ZM98"/>
<evidence type="ECO:0008006" key="3">
    <source>
        <dbReference type="Google" id="ProtNLM"/>
    </source>
</evidence>
<evidence type="ECO:0000313" key="2">
    <source>
        <dbReference type="Proteomes" id="UP000183685"/>
    </source>
</evidence>
<dbReference type="Proteomes" id="UP000183685">
    <property type="component" value="Unassembled WGS sequence"/>
</dbReference>
<organism evidence="1 2">
    <name type="scientific">Kordiimonas lacus</name>
    <dbReference type="NCBI Taxonomy" id="637679"/>
    <lineage>
        <taxon>Bacteria</taxon>
        <taxon>Pseudomonadati</taxon>
        <taxon>Pseudomonadota</taxon>
        <taxon>Alphaproteobacteria</taxon>
        <taxon>Kordiimonadales</taxon>
        <taxon>Kordiimonadaceae</taxon>
        <taxon>Kordiimonas</taxon>
    </lineage>
</organism>
<dbReference type="Pfam" id="PF09859">
    <property type="entry name" value="Oxygenase-NA"/>
    <property type="match status" value="1"/>
</dbReference>
<keyword evidence="2" id="KW-1185">Reference proteome</keyword>
<protein>
    <recommendedName>
        <fullName evidence="3">Fe2OG dioxygenase domain-containing protein</fullName>
    </recommendedName>
</protein>
<dbReference type="EMBL" id="FNAK01000004">
    <property type="protein sequence ID" value="SDE03602.1"/>
    <property type="molecule type" value="Genomic_DNA"/>
</dbReference>
<name>A0A1G6ZM98_9PROT</name>
<dbReference type="OrthoDB" id="9781972at2"/>